<reference evidence="3 4" key="1">
    <citation type="submission" date="2014-02" db="EMBL/GenBank/DDBJ databases">
        <title>The small core and large imbalanced accessory genome model reveals a collaborative survival strategy of Sorangium cellulosum strains in nature.</title>
        <authorList>
            <person name="Han K."/>
            <person name="Peng R."/>
            <person name="Blom J."/>
            <person name="Li Y.-Z."/>
        </authorList>
    </citation>
    <scope>NUCLEOTIDE SEQUENCE [LARGE SCALE GENOMIC DNA]</scope>
    <source>
        <strain evidence="3 4">So0157-25</strain>
    </source>
</reference>
<keyword evidence="2" id="KW-0732">Signal</keyword>
<organism evidence="3 4">
    <name type="scientific">Sorangium cellulosum</name>
    <name type="common">Polyangium cellulosum</name>
    <dbReference type="NCBI Taxonomy" id="56"/>
    <lineage>
        <taxon>Bacteria</taxon>
        <taxon>Pseudomonadati</taxon>
        <taxon>Myxococcota</taxon>
        <taxon>Polyangia</taxon>
        <taxon>Polyangiales</taxon>
        <taxon>Polyangiaceae</taxon>
        <taxon>Sorangium</taxon>
    </lineage>
</organism>
<sequence length="126" mass="13391">MILFGKMFLPLALLGGAVVLGGCVGDASLEGDDGQQTLPGAAEADDLGSADSVDPGAAEAVGTAQQAIQRSNWTCYVHDSDWNSWSSIKIAGYVTIDWGHNQWDAEWACNAWRGACGGECWAQRNW</sequence>
<dbReference type="AlphaFoldDB" id="A0A150PBG9"/>
<evidence type="ECO:0000313" key="4">
    <source>
        <dbReference type="Proteomes" id="UP000075420"/>
    </source>
</evidence>
<feature type="chain" id="PRO_5007565399" description="Secreted protein" evidence="2">
    <location>
        <begin position="22"/>
        <end position="126"/>
    </location>
</feature>
<feature type="signal peptide" evidence="2">
    <location>
        <begin position="1"/>
        <end position="21"/>
    </location>
</feature>
<protein>
    <recommendedName>
        <fullName evidence="5">Secreted protein</fullName>
    </recommendedName>
</protein>
<name>A0A150PBG9_SORCE</name>
<evidence type="ECO:0000313" key="3">
    <source>
        <dbReference type="EMBL" id="KYF53039.1"/>
    </source>
</evidence>
<feature type="region of interest" description="Disordered" evidence="1">
    <location>
        <begin position="34"/>
        <end position="58"/>
    </location>
</feature>
<dbReference type="PROSITE" id="PS51257">
    <property type="entry name" value="PROKAR_LIPOPROTEIN"/>
    <property type="match status" value="1"/>
</dbReference>
<evidence type="ECO:0000256" key="2">
    <source>
        <dbReference type="SAM" id="SignalP"/>
    </source>
</evidence>
<evidence type="ECO:0008006" key="5">
    <source>
        <dbReference type="Google" id="ProtNLM"/>
    </source>
</evidence>
<dbReference type="EMBL" id="JELY01002297">
    <property type="protein sequence ID" value="KYF53039.1"/>
    <property type="molecule type" value="Genomic_DNA"/>
</dbReference>
<comment type="caution">
    <text evidence="3">The sequence shown here is derived from an EMBL/GenBank/DDBJ whole genome shotgun (WGS) entry which is preliminary data.</text>
</comment>
<proteinExistence type="predicted"/>
<dbReference type="Proteomes" id="UP000075420">
    <property type="component" value="Unassembled WGS sequence"/>
</dbReference>
<gene>
    <name evidence="3" type="ORF">BE08_37405</name>
</gene>
<evidence type="ECO:0000256" key="1">
    <source>
        <dbReference type="SAM" id="MobiDB-lite"/>
    </source>
</evidence>
<accession>A0A150PBG9</accession>